<evidence type="ECO:0000256" key="2">
    <source>
        <dbReference type="ARBA" id="ARBA00022448"/>
    </source>
</evidence>
<dbReference type="InterPro" id="IPR003593">
    <property type="entry name" value="AAA+_ATPase"/>
</dbReference>
<sequence>MAATGGKVLDTILETRGVVKRYGGQPVLDRVDLEVGRGEAVGLVGPNGAGKTTLIKVSLGLARRDGGRVLLNGLDPWREPRAREGVGVVFERPNLPSSMPVVEFLESAAAIYGSSPSRVDWAIRAAGLEGHEWKTFPQLSAGLKQRAAIAHALLGEPRFLVADEPTSNLDPLERREVLRLLARLNREHGLSLLVSSHVIVELLRVATRIYVLAGGRLAAKGSPEDLFRRAGLARLRTSNPSLAAEILGSLGFEAREDGLGVVVRVDGPLHRFYEALARLGREGVEVLGVDLVEPAVEEAMAG</sequence>
<dbReference type="Proteomes" id="UP000291213">
    <property type="component" value="Unassembled WGS sequence"/>
</dbReference>
<dbReference type="PANTHER" id="PTHR43335">
    <property type="entry name" value="ABC TRANSPORTER, ATP-BINDING PROTEIN"/>
    <property type="match status" value="1"/>
</dbReference>
<evidence type="ECO:0000313" key="7">
    <source>
        <dbReference type="Proteomes" id="UP000291213"/>
    </source>
</evidence>
<dbReference type="Pfam" id="PF00005">
    <property type="entry name" value="ABC_tran"/>
    <property type="match status" value="1"/>
</dbReference>
<dbReference type="Gene3D" id="3.40.50.300">
    <property type="entry name" value="P-loop containing nucleotide triphosphate hydrolases"/>
    <property type="match status" value="1"/>
</dbReference>
<dbReference type="GO" id="GO:0005524">
    <property type="term" value="F:ATP binding"/>
    <property type="evidence" value="ECO:0007669"/>
    <property type="project" value="UniProtKB-KW"/>
</dbReference>
<evidence type="ECO:0000259" key="5">
    <source>
        <dbReference type="PROSITE" id="PS50893"/>
    </source>
</evidence>
<dbReference type="EMBL" id="BDMD01000047">
    <property type="protein sequence ID" value="GBF09195.1"/>
    <property type="molecule type" value="Genomic_DNA"/>
</dbReference>
<comment type="caution">
    <text evidence="6">The sequence shown here is derived from an EMBL/GenBank/DDBJ whole genome shotgun (WGS) entry which is preliminary data.</text>
</comment>
<name>A0A401H9R5_AERPX</name>
<protein>
    <recommendedName>
        <fullName evidence="5">ABC transporter domain-containing protein</fullName>
    </recommendedName>
</protein>
<dbReference type="AlphaFoldDB" id="A0A401H9R5"/>
<evidence type="ECO:0000313" key="6">
    <source>
        <dbReference type="EMBL" id="GBF09195.1"/>
    </source>
</evidence>
<keyword evidence="3" id="KW-0547">Nucleotide-binding</keyword>
<dbReference type="SUPFAM" id="SSF52540">
    <property type="entry name" value="P-loop containing nucleoside triphosphate hydrolases"/>
    <property type="match status" value="1"/>
</dbReference>
<reference evidence="6 7" key="1">
    <citation type="submission" date="2017-02" db="EMBL/GenBank/DDBJ databases">
        <title>isolation and characterization of a novel temperate virus Aeropyrum globular virus 1 infecting hyperthermophilic archaeon Aeropyrum.</title>
        <authorList>
            <person name="Yumiya M."/>
            <person name="Yoshida T."/>
            <person name="Sako Y."/>
        </authorList>
    </citation>
    <scope>NUCLEOTIDE SEQUENCE [LARGE SCALE GENOMIC DNA]</scope>
    <source>
        <strain evidence="6 7">YK1-12-2013</strain>
    </source>
</reference>
<gene>
    <name evidence="6" type="ORF">apy_09200</name>
</gene>
<dbReference type="SMART" id="SM00382">
    <property type="entry name" value="AAA"/>
    <property type="match status" value="1"/>
</dbReference>
<proteinExistence type="inferred from homology"/>
<dbReference type="InterPro" id="IPR027417">
    <property type="entry name" value="P-loop_NTPase"/>
</dbReference>
<keyword evidence="4" id="KW-0067">ATP-binding</keyword>
<dbReference type="CDD" id="cd03230">
    <property type="entry name" value="ABC_DR_subfamily_A"/>
    <property type="match status" value="1"/>
</dbReference>
<dbReference type="PROSITE" id="PS50893">
    <property type="entry name" value="ABC_TRANSPORTER_2"/>
    <property type="match status" value="1"/>
</dbReference>
<accession>A0A401H9R5</accession>
<dbReference type="InterPro" id="IPR003439">
    <property type="entry name" value="ABC_transporter-like_ATP-bd"/>
</dbReference>
<comment type="similarity">
    <text evidence="1">Belongs to the ABC transporter superfamily.</text>
</comment>
<feature type="domain" description="ABC transporter" evidence="5">
    <location>
        <begin position="13"/>
        <end position="239"/>
    </location>
</feature>
<dbReference type="GO" id="GO:0016887">
    <property type="term" value="F:ATP hydrolysis activity"/>
    <property type="evidence" value="ECO:0007669"/>
    <property type="project" value="InterPro"/>
</dbReference>
<keyword evidence="2" id="KW-0813">Transport</keyword>
<evidence type="ECO:0000256" key="4">
    <source>
        <dbReference type="ARBA" id="ARBA00022840"/>
    </source>
</evidence>
<organism evidence="6 7">
    <name type="scientific">Aeropyrum pernix</name>
    <dbReference type="NCBI Taxonomy" id="56636"/>
    <lineage>
        <taxon>Archaea</taxon>
        <taxon>Thermoproteota</taxon>
        <taxon>Thermoprotei</taxon>
        <taxon>Desulfurococcales</taxon>
        <taxon>Desulfurococcaceae</taxon>
        <taxon>Aeropyrum</taxon>
    </lineage>
</organism>
<evidence type="ECO:0000256" key="3">
    <source>
        <dbReference type="ARBA" id="ARBA00022741"/>
    </source>
</evidence>
<evidence type="ECO:0000256" key="1">
    <source>
        <dbReference type="ARBA" id="ARBA00005417"/>
    </source>
</evidence>